<name>A0A4Q2JZ02_9MICO</name>
<dbReference type="Pfam" id="PF12697">
    <property type="entry name" value="Abhydrolase_6"/>
    <property type="match status" value="1"/>
</dbReference>
<feature type="domain" description="AB hydrolase-1" evidence="1">
    <location>
        <begin position="146"/>
        <end position="343"/>
    </location>
</feature>
<dbReference type="InterPro" id="IPR000073">
    <property type="entry name" value="AB_hydrolase_1"/>
</dbReference>
<gene>
    <name evidence="2" type="ORF">ESO86_00035</name>
</gene>
<keyword evidence="2" id="KW-0378">Hydrolase</keyword>
<proteinExistence type="predicted"/>
<dbReference type="AlphaFoldDB" id="A0A4Q2JZ02"/>
<evidence type="ECO:0000313" key="2">
    <source>
        <dbReference type="EMBL" id="RXZ51880.1"/>
    </source>
</evidence>
<reference evidence="2 3" key="1">
    <citation type="submission" date="2019-01" db="EMBL/GenBank/DDBJ databases">
        <authorList>
            <person name="Li J."/>
        </authorList>
    </citation>
    <scope>NUCLEOTIDE SEQUENCE [LARGE SCALE GENOMIC DNA]</scope>
    <source>
        <strain evidence="2 3">CGMCC 4.7180</strain>
    </source>
</reference>
<dbReference type="OrthoDB" id="8111537at2"/>
<comment type="caution">
    <text evidence="2">The sequence shown here is derived from an EMBL/GenBank/DDBJ whole genome shotgun (WGS) entry which is preliminary data.</text>
</comment>
<dbReference type="SUPFAM" id="SSF53474">
    <property type="entry name" value="alpha/beta-Hydrolases"/>
    <property type="match status" value="1"/>
</dbReference>
<accession>A0A4Q2JZ02</accession>
<dbReference type="EMBL" id="SDPL01000001">
    <property type="protein sequence ID" value="RXZ51880.1"/>
    <property type="molecule type" value="Genomic_DNA"/>
</dbReference>
<dbReference type="InterPro" id="IPR029058">
    <property type="entry name" value="AB_hydrolase_fold"/>
</dbReference>
<keyword evidence="3" id="KW-1185">Reference proteome</keyword>
<protein>
    <submittedName>
        <fullName evidence="2">Alpha/beta fold hydrolase</fullName>
    </submittedName>
</protein>
<dbReference type="Proteomes" id="UP000292881">
    <property type="component" value="Unassembled WGS sequence"/>
</dbReference>
<dbReference type="GO" id="GO:0016787">
    <property type="term" value="F:hydrolase activity"/>
    <property type="evidence" value="ECO:0007669"/>
    <property type="project" value="UniProtKB-KW"/>
</dbReference>
<organism evidence="2 3">
    <name type="scientific">Agromyces binzhouensis</name>
    <dbReference type="NCBI Taxonomy" id="1817495"/>
    <lineage>
        <taxon>Bacteria</taxon>
        <taxon>Bacillati</taxon>
        <taxon>Actinomycetota</taxon>
        <taxon>Actinomycetes</taxon>
        <taxon>Micrococcales</taxon>
        <taxon>Microbacteriaceae</taxon>
        <taxon>Agromyces</taxon>
    </lineage>
</organism>
<sequence length="367" mass="39465">MSRLATIGAIAAGGASVVAIAGAAVARYAVLGRRRPMRAEFRADAGTVVLPRMEATVEPRTFGLQLGRRLFRVQEVVRVDTSTVERRVERCDLDGAAEVSFVGDVFGRESPLARSAIAHTGEMEGVSFVHWDVMPDPAGKRDVWFVHVHGMGAAPSSTLRSVESVREAGYPSTIVSLEASADIDERSRGMAVEHVRRVVAAIDHAIQQGATRVVMVGWSYGARLVLDAADRRPEVAGVVLISPMFDLLEVLRLVATRRRLPKPLIAAAAAVLRTPVVCRLAGIDQPIGDGLDLASAPRTLIFHSRGDATVPIETTRSAAAAFGEVDLVEFPPSPHTLEWNRDPELFGRSILAWLEQAGAAEVLHGSR</sequence>
<dbReference type="Gene3D" id="3.40.50.1820">
    <property type="entry name" value="alpha/beta hydrolase"/>
    <property type="match status" value="1"/>
</dbReference>
<evidence type="ECO:0000313" key="3">
    <source>
        <dbReference type="Proteomes" id="UP000292881"/>
    </source>
</evidence>
<evidence type="ECO:0000259" key="1">
    <source>
        <dbReference type="Pfam" id="PF12697"/>
    </source>
</evidence>